<feature type="signal peptide" evidence="1">
    <location>
        <begin position="1"/>
        <end position="24"/>
    </location>
</feature>
<dbReference type="EMBL" id="JZXC01000017">
    <property type="protein sequence ID" value="KKA06518.1"/>
    <property type="molecule type" value="Genomic_DNA"/>
</dbReference>
<protein>
    <submittedName>
        <fullName evidence="3">Alpha/beta hydrolase</fullName>
    </submittedName>
</protein>
<dbReference type="PRINTS" id="PR00412">
    <property type="entry name" value="EPOXHYDRLASE"/>
</dbReference>
<feature type="chain" id="PRO_5002481605" evidence="1">
    <location>
        <begin position="25"/>
        <end position="343"/>
    </location>
</feature>
<gene>
    <name evidence="3" type="ORF">VP02_17970</name>
</gene>
<dbReference type="GO" id="GO:0016020">
    <property type="term" value="C:membrane"/>
    <property type="evidence" value="ECO:0007669"/>
    <property type="project" value="TreeGrafter"/>
</dbReference>
<dbReference type="PANTHER" id="PTHR43798:SF33">
    <property type="entry name" value="HYDROLASE, PUTATIVE (AFU_ORTHOLOGUE AFUA_2G14860)-RELATED"/>
    <property type="match status" value="1"/>
</dbReference>
<dbReference type="Gene3D" id="3.40.50.1820">
    <property type="entry name" value="alpha/beta hydrolase"/>
    <property type="match status" value="1"/>
</dbReference>
<accession>A0A0F4XMC0</accession>
<dbReference type="OrthoDB" id="9773293at2"/>
<reference evidence="3 4" key="1">
    <citation type="submission" date="2015-03" db="EMBL/GenBank/DDBJ databases">
        <title>Pseudomonas fluorescens 1855-344 Genome sequencing and assembly.</title>
        <authorList>
            <person name="Eng W.W.H."/>
            <person name="Gan H.M."/>
            <person name="Savka M.A."/>
        </authorList>
    </citation>
    <scope>NUCLEOTIDE SEQUENCE [LARGE SCALE GENOMIC DNA]</scope>
    <source>
        <strain evidence="3 4">1855-344</strain>
    </source>
</reference>
<dbReference type="AlphaFoldDB" id="A0A0F4XMC0"/>
<evidence type="ECO:0000313" key="3">
    <source>
        <dbReference type="EMBL" id="KKA06518.1"/>
    </source>
</evidence>
<dbReference type="InterPro" id="IPR000639">
    <property type="entry name" value="Epox_hydrolase-like"/>
</dbReference>
<dbReference type="GO" id="GO:0047372">
    <property type="term" value="F:monoacylglycerol lipase activity"/>
    <property type="evidence" value="ECO:0007669"/>
    <property type="project" value="TreeGrafter"/>
</dbReference>
<dbReference type="PRINTS" id="PR00111">
    <property type="entry name" value="ABHYDROLASE"/>
</dbReference>
<proteinExistence type="predicted"/>
<name>A0A0F4XMC0_9PSED</name>
<organism evidence="3 4">
    <name type="scientific">Pseudomonas kilonensis</name>
    <dbReference type="NCBI Taxonomy" id="132476"/>
    <lineage>
        <taxon>Bacteria</taxon>
        <taxon>Pseudomonadati</taxon>
        <taxon>Pseudomonadota</taxon>
        <taxon>Gammaproteobacteria</taxon>
        <taxon>Pseudomonadales</taxon>
        <taxon>Pseudomonadaceae</taxon>
        <taxon>Pseudomonas</taxon>
    </lineage>
</organism>
<dbReference type="SUPFAM" id="SSF53474">
    <property type="entry name" value="alpha/beta-Hydrolases"/>
    <property type="match status" value="1"/>
</dbReference>
<sequence>MSRTTARWLPSLFLTAALPLFAQAANPPEGPAYGAQLEGFEHPYTLKHFAFQSQGQSLQMGYMDVPAQGKVNGRTVVLMHGKNFCAATWGDSIKALSEAGYRVIAADQVGFCTSSKPGYYQYSFQQLASNTQALLKTLGVQKAVVLGHSTGGMLATRYALQFPDQVERLAMVNPIGLEDWKALGVPYRTVDQWYARELKVTAEGIRNYERTTYYGGRWKPEFDRWVDMLAGLNKGPGHTQVAWNSALIYDMIFTQPVYYEFKDLTVPTLLLIGTSDTTAIGSDIAPPAVKAKLGHYEVLGKQVAGLIPRSTLVEFPNLGHAPQMEEPDRFHKALLGWLDKPIP</sequence>
<evidence type="ECO:0000256" key="1">
    <source>
        <dbReference type="SAM" id="SignalP"/>
    </source>
</evidence>
<dbReference type="Pfam" id="PF00561">
    <property type="entry name" value="Abhydrolase_1"/>
    <property type="match status" value="1"/>
</dbReference>
<dbReference type="PATRIC" id="fig|132476.4.peg.1754"/>
<keyword evidence="1" id="KW-0732">Signal</keyword>
<evidence type="ECO:0000259" key="2">
    <source>
        <dbReference type="Pfam" id="PF00561"/>
    </source>
</evidence>
<comment type="caution">
    <text evidence="3">The sequence shown here is derived from an EMBL/GenBank/DDBJ whole genome shotgun (WGS) entry which is preliminary data.</text>
</comment>
<dbReference type="PANTHER" id="PTHR43798">
    <property type="entry name" value="MONOACYLGLYCEROL LIPASE"/>
    <property type="match status" value="1"/>
</dbReference>
<dbReference type="Proteomes" id="UP000033662">
    <property type="component" value="Unassembled WGS sequence"/>
</dbReference>
<dbReference type="InterPro" id="IPR029058">
    <property type="entry name" value="AB_hydrolase_fold"/>
</dbReference>
<feature type="domain" description="AB hydrolase-1" evidence="2">
    <location>
        <begin position="75"/>
        <end position="327"/>
    </location>
</feature>
<dbReference type="GO" id="GO:0046464">
    <property type="term" value="P:acylglycerol catabolic process"/>
    <property type="evidence" value="ECO:0007669"/>
    <property type="project" value="TreeGrafter"/>
</dbReference>
<dbReference type="InterPro" id="IPR000073">
    <property type="entry name" value="AB_hydrolase_1"/>
</dbReference>
<keyword evidence="3" id="KW-0378">Hydrolase</keyword>
<dbReference type="InterPro" id="IPR050266">
    <property type="entry name" value="AB_hydrolase_sf"/>
</dbReference>
<evidence type="ECO:0000313" key="4">
    <source>
        <dbReference type="Proteomes" id="UP000033662"/>
    </source>
</evidence>